<proteinExistence type="predicted"/>
<accession>A0A975BGX1</accession>
<protein>
    <submittedName>
        <fullName evidence="2">Uncharacterized protein</fullName>
    </submittedName>
</protein>
<dbReference type="Proteomes" id="UP000663722">
    <property type="component" value="Chromosome"/>
</dbReference>
<feature type="region of interest" description="Disordered" evidence="1">
    <location>
        <begin position="1"/>
        <end position="21"/>
    </location>
</feature>
<evidence type="ECO:0000313" key="3">
    <source>
        <dbReference type="Proteomes" id="UP000663722"/>
    </source>
</evidence>
<dbReference type="EMBL" id="CP061800">
    <property type="protein sequence ID" value="QTA85201.1"/>
    <property type="molecule type" value="Genomic_DNA"/>
</dbReference>
<evidence type="ECO:0000256" key="1">
    <source>
        <dbReference type="SAM" id="MobiDB-lite"/>
    </source>
</evidence>
<gene>
    <name evidence="2" type="ORF">dnm_012060</name>
</gene>
<sequence length="43" mass="4951">MKLEIGGNPFFQKKGVSQDNRSDSLRTIVFVFNRFKRSNSCVV</sequence>
<evidence type="ECO:0000313" key="2">
    <source>
        <dbReference type="EMBL" id="QTA85201.1"/>
    </source>
</evidence>
<dbReference type="AlphaFoldDB" id="A0A975BGX1"/>
<dbReference type="KEGG" id="dmm:dnm_012060"/>
<name>A0A975BGX1_9BACT</name>
<organism evidence="2 3">
    <name type="scientific">Desulfonema magnum</name>
    <dbReference type="NCBI Taxonomy" id="45655"/>
    <lineage>
        <taxon>Bacteria</taxon>
        <taxon>Pseudomonadati</taxon>
        <taxon>Thermodesulfobacteriota</taxon>
        <taxon>Desulfobacteria</taxon>
        <taxon>Desulfobacterales</taxon>
        <taxon>Desulfococcaceae</taxon>
        <taxon>Desulfonema</taxon>
    </lineage>
</organism>
<reference evidence="2" key="1">
    <citation type="journal article" date="2021" name="Microb. Physiol.">
        <title>Proteogenomic Insights into the Physiology of Marine, Sulfate-Reducing, Filamentous Desulfonema limicola and Desulfonema magnum.</title>
        <authorList>
            <person name="Schnaars V."/>
            <person name="Wohlbrand L."/>
            <person name="Scheve S."/>
            <person name="Hinrichs C."/>
            <person name="Reinhardt R."/>
            <person name="Rabus R."/>
        </authorList>
    </citation>
    <scope>NUCLEOTIDE SEQUENCE</scope>
    <source>
        <strain evidence="2">4be13</strain>
    </source>
</reference>
<keyword evidence="3" id="KW-1185">Reference proteome</keyword>